<evidence type="ECO:0000313" key="2">
    <source>
        <dbReference type="Proteomes" id="UP000796880"/>
    </source>
</evidence>
<dbReference type="Proteomes" id="UP000796880">
    <property type="component" value="Unassembled WGS sequence"/>
</dbReference>
<keyword evidence="2" id="KW-1185">Reference proteome</keyword>
<dbReference type="EMBL" id="VOIH02000005">
    <property type="protein sequence ID" value="KAF3445321.1"/>
    <property type="molecule type" value="Genomic_DNA"/>
</dbReference>
<evidence type="ECO:0000313" key="1">
    <source>
        <dbReference type="EMBL" id="KAF3445321.1"/>
    </source>
</evidence>
<protein>
    <submittedName>
        <fullName evidence="1">Uncharacterized protein</fullName>
    </submittedName>
</protein>
<name>A0A8K0H3V6_9ROSA</name>
<accession>A0A8K0H3V6</accession>
<proteinExistence type="predicted"/>
<gene>
    <name evidence="1" type="ORF">FNV43_RR10497</name>
</gene>
<sequence>MFDRSDWLLKWNRRESNVVADLTAKNNLANFYPLSFDEFSVGNAPICIAKRTLIEKLGAELKEVPSLRKEDAHESELGLAEEHVYDPLGNRFEYDGGDDKQVISNSKRSNTFEQGLSLEEVESNI</sequence>
<organism evidence="1 2">
    <name type="scientific">Rhamnella rubrinervis</name>
    <dbReference type="NCBI Taxonomy" id="2594499"/>
    <lineage>
        <taxon>Eukaryota</taxon>
        <taxon>Viridiplantae</taxon>
        <taxon>Streptophyta</taxon>
        <taxon>Embryophyta</taxon>
        <taxon>Tracheophyta</taxon>
        <taxon>Spermatophyta</taxon>
        <taxon>Magnoliopsida</taxon>
        <taxon>eudicotyledons</taxon>
        <taxon>Gunneridae</taxon>
        <taxon>Pentapetalae</taxon>
        <taxon>rosids</taxon>
        <taxon>fabids</taxon>
        <taxon>Rosales</taxon>
        <taxon>Rhamnaceae</taxon>
        <taxon>rhamnoid group</taxon>
        <taxon>Rhamneae</taxon>
        <taxon>Rhamnella</taxon>
    </lineage>
</organism>
<reference evidence="1" key="1">
    <citation type="submission" date="2020-03" db="EMBL/GenBank/DDBJ databases">
        <title>A high-quality chromosome-level genome assembly of a woody plant with both climbing and erect habits, Rhamnella rubrinervis.</title>
        <authorList>
            <person name="Lu Z."/>
            <person name="Yang Y."/>
            <person name="Zhu X."/>
            <person name="Sun Y."/>
        </authorList>
    </citation>
    <scope>NUCLEOTIDE SEQUENCE</scope>
    <source>
        <strain evidence="1">BYM</strain>
        <tissue evidence="1">Leaf</tissue>
    </source>
</reference>
<dbReference type="AlphaFoldDB" id="A0A8K0H3V6"/>
<comment type="caution">
    <text evidence="1">The sequence shown here is derived from an EMBL/GenBank/DDBJ whole genome shotgun (WGS) entry which is preliminary data.</text>
</comment>